<dbReference type="STRING" id="381751.SAMN05444391_1464"/>
<name>A0A1M6THM3_9AQUI</name>
<keyword evidence="1" id="KW-0547">Nucleotide-binding</keyword>
<sequence>MAKTVRVLPESRFFIKPPYGKVILEVNNQKVEFEPVPSYVVDPKIPYPALNPLQTAFYHYYTSGSALVSAPTSAGKSLLAYLFMMNKEGLKVYCAPTKALVNEKAVEFRRYYTEVELRTGDKILEAYKPIKGQLIVCTYEYLVSSMRNRAGWLGDVSCLVVDEIHQMRKKWVVEEILAYALQMGIDLLGMSGTLPEAYKLAEYISARLFVECFWRPTELEIQVDTLSKYTPKGTSMDNTERIARGLLEALYHYKRPGEKVIVFVPSKRIGWELLRVANEEKIGILNETVPFEKQNQTKEAEMAFHNADVPKEEREEIEHAFRDGLLDVLIATQTLAYGVNLPADRVIILIRPRREGSRIHLSPDPLDILQMEGRAGRFGIREKGYSVRLAYGISEQKVQHFNSQTLVSDEKLGDLDSIGLLLLLAIHYQGARFISFLEKFYSYRWLKRGHIEDELNFLLRSGYVEGWKLTPKGIFCISASVTPRRLERCIERYRLYLPIAAVVRPLIPKKFDSLFSFLEKFEGFQDDRWYVQGKLLATCDNCFQDNTDQFLFFVEGLTFKYPNLKNPPGEFSSLGTDALHLLRHLIDLRAKGLMNISHRDVVAVCHSVKYGISPEYAAIGGVKGIGHFRANAIKRFLHEEGIRPPGFLDKVEYLLERLDKNRLVEVYAEYRKLKDGDARREVENILRQLYLQKDSYLMDDHILLAYGLFTLGEKAVKMKKSELLEYAKEMLK</sequence>
<dbReference type="InterPro" id="IPR050474">
    <property type="entry name" value="Hel308_SKI2-like"/>
</dbReference>
<dbReference type="InterPro" id="IPR001650">
    <property type="entry name" value="Helicase_C-like"/>
</dbReference>
<dbReference type="EMBL" id="LT670846">
    <property type="protein sequence ID" value="SHK56423.1"/>
    <property type="molecule type" value="Genomic_DNA"/>
</dbReference>
<keyword evidence="2" id="KW-0378">Hydrolase</keyword>
<dbReference type="GO" id="GO:0016787">
    <property type="term" value="F:hydrolase activity"/>
    <property type="evidence" value="ECO:0007669"/>
    <property type="project" value="UniProtKB-KW"/>
</dbReference>
<dbReference type="PROSITE" id="PS51192">
    <property type="entry name" value="HELICASE_ATP_BIND_1"/>
    <property type="match status" value="1"/>
</dbReference>
<evidence type="ECO:0000313" key="8">
    <source>
        <dbReference type="Proteomes" id="UP000189810"/>
    </source>
</evidence>
<evidence type="ECO:0000256" key="4">
    <source>
        <dbReference type="ARBA" id="ARBA00022840"/>
    </source>
</evidence>
<dbReference type="RefSeq" id="WP_079654543.1">
    <property type="nucleotide sequence ID" value="NZ_LT670846.1"/>
</dbReference>
<dbReference type="GO" id="GO:0005524">
    <property type="term" value="F:ATP binding"/>
    <property type="evidence" value="ECO:0007669"/>
    <property type="project" value="UniProtKB-KW"/>
</dbReference>
<reference evidence="7 8" key="1">
    <citation type="submission" date="2016-11" db="EMBL/GenBank/DDBJ databases">
        <authorList>
            <person name="Jaros S."/>
            <person name="Januszkiewicz K."/>
            <person name="Wedrychowicz H."/>
        </authorList>
    </citation>
    <scope>NUCLEOTIDE SEQUENCE [LARGE SCALE GENOMIC DNA]</scope>
    <source>
        <strain evidence="7 8">DSM 19557</strain>
    </source>
</reference>
<dbReference type="InterPro" id="IPR014001">
    <property type="entry name" value="Helicase_ATP-bd"/>
</dbReference>
<accession>A0A1M6THM3</accession>
<evidence type="ECO:0000313" key="7">
    <source>
        <dbReference type="EMBL" id="SHK56423.1"/>
    </source>
</evidence>
<dbReference type="Proteomes" id="UP000189810">
    <property type="component" value="Chromosome I"/>
</dbReference>
<dbReference type="SMART" id="SM00487">
    <property type="entry name" value="DEXDc"/>
    <property type="match status" value="1"/>
</dbReference>
<dbReference type="OrthoDB" id="9807155at2"/>
<proteinExistence type="predicted"/>
<dbReference type="SMART" id="SM00490">
    <property type="entry name" value="HELICc"/>
    <property type="match status" value="1"/>
</dbReference>
<gene>
    <name evidence="7" type="ORF">SAMN05444391_1464</name>
</gene>
<dbReference type="GO" id="GO:0003676">
    <property type="term" value="F:nucleic acid binding"/>
    <property type="evidence" value="ECO:0007669"/>
    <property type="project" value="InterPro"/>
</dbReference>
<dbReference type="PROSITE" id="PS51194">
    <property type="entry name" value="HELICASE_CTER"/>
    <property type="match status" value="1"/>
</dbReference>
<evidence type="ECO:0000259" key="6">
    <source>
        <dbReference type="PROSITE" id="PS51194"/>
    </source>
</evidence>
<evidence type="ECO:0000256" key="1">
    <source>
        <dbReference type="ARBA" id="ARBA00022741"/>
    </source>
</evidence>
<organism evidence="7 8">
    <name type="scientific">Thermocrinis minervae</name>
    <dbReference type="NCBI Taxonomy" id="381751"/>
    <lineage>
        <taxon>Bacteria</taxon>
        <taxon>Pseudomonadati</taxon>
        <taxon>Aquificota</taxon>
        <taxon>Aquificia</taxon>
        <taxon>Aquificales</taxon>
        <taxon>Aquificaceae</taxon>
        <taxon>Thermocrinis</taxon>
    </lineage>
</organism>
<feature type="domain" description="Helicase C-terminal" evidence="6">
    <location>
        <begin position="246"/>
        <end position="416"/>
    </location>
</feature>
<dbReference type="Pfam" id="PF00271">
    <property type="entry name" value="Helicase_C"/>
    <property type="match status" value="1"/>
</dbReference>
<evidence type="ECO:0000256" key="3">
    <source>
        <dbReference type="ARBA" id="ARBA00022806"/>
    </source>
</evidence>
<protein>
    <submittedName>
        <fullName evidence="7">Helicase</fullName>
    </submittedName>
</protein>
<keyword evidence="3 7" id="KW-0347">Helicase</keyword>
<dbReference type="AlphaFoldDB" id="A0A1M6THM3"/>
<dbReference type="PANTHER" id="PTHR47961">
    <property type="entry name" value="DNA POLYMERASE THETA, PUTATIVE (AFU_ORTHOLOGUE AFUA_1G05260)-RELATED"/>
    <property type="match status" value="1"/>
</dbReference>
<dbReference type="InterPro" id="IPR027417">
    <property type="entry name" value="P-loop_NTPase"/>
</dbReference>
<dbReference type="Pfam" id="PF00270">
    <property type="entry name" value="DEAD"/>
    <property type="match status" value="1"/>
</dbReference>
<dbReference type="InterPro" id="IPR011545">
    <property type="entry name" value="DEAD/DEAH_box_helicase_dom"/>
</dbReference>
<keyword evidence="8" id="KW-1185">Reference proteome</keyword>
<dbReference type="PANTHER" id="PTHR47961:SF8">
    <property type="entry name" value="DEXH-BOX ATP-DEPENDENT RNA HELICASE DEXH15 CHLOROPLASTIC"/>
    <property type="match status" value="1"/>
</dbReference>
<feature type="domain" description="Helicase ATP-binding" evidence="5">
    <location>
        <begin position="57"/>
        <end position="212"/>
    </location>
</feature>
<dbReference type="SUPFAM" id="SSF52540">
    <property type="entry name" value="P-loop containing nucleoside triphosphate hydrolases"/>
    <property type="match status" value="1"/>
</dbReference>
<evidence type="ECO:0000259" key="5">
    <source>
        <dbReference type="PROSITE" id="PS51192"/>
    </source>
</evidence>
<keyword evidence="4" id="KW-0067">ATP-binding</keyword>
<dbReference type="GO" id="GO:0004386">
    <property type="term" value="F:helicase activity"/>
    <property type="evidence" value="ECO:0007669"/>
    <property type="project" value="UniProtKB-KW"/>
</dbReference>
<dbReference type="Gene3D" id="3.40.50.300">
    <property type="entry name" value="P-loop containing nucleotide triphosphate hydrolases"/>
    <property type="match status" value="2"/>
</dbReference>
<evidence type="ECO:0000256" key="2">
    <source>
        <dbReference type="ARBA" id="ARBA00022801"/>
    </source>
</evidence>